<keyword evidence="3" id="KW-0479">Metal-binding</keyword>
<dbReference type="SUPFAM" id="SSF49785">
    <property type="entry name" value="Galactose-binding domain-like"/>
    <property type="match status" value="4"/>
</dbReference>
<evidence type="ECO:0000313" key="11">
    <source>
        <dbReference type="Proteomes" id="UP001144280"/>
    </source>
</evidence>
<evidence type="ECO:0000313" key="10">
    <source>
        <dbReference type="EMBL" id="GLH99977.1"/>
    </source>
</evidence>
<feature type="domain" description="P/Homo B" evidence="9">
    <location>
        <begin position="751"/>
        <end position="865"/>
    </location>
</feature>
<dbReference type="PANTHER" id="PTHR33794">
    <property type="entry name" value="BACILLOLYSIN"/>
    <property type="match status" value="1"/>
</dbReference>
<evidence type="ECO:0000259" key="9">
    <source>
        <dbReference type="PROSITE" id="PS51829"/>
    </source>
</evidence>
<comment type="similarity">
    <text evidence="1">Belongs to the peptidase M4 family.</text>
</comment>
<gene>
    <name evidence="10" type="ORF">Pa4123_52530</name>
</gene>
<evidence type="ECO:0000256" key="3">
    <source>
        <dbReference type="ARBA" id="ARBA00022723"/>
    </source>
</evidence>
<dbReference type="InterPro" id="IPR008979">
    <property type="entry name" value="Galactose-bd-like_sf"/>
</dbReference>
<dbReference type="CDD" id="cd09597">
    <property type="entry name" value="M4_TLP"/>
    <property type="match status" value="1"/>
</dbReference>
<feature type="domain" description="P/Homo B" evidence="9">
    <location>
        <begin position="996"/>
        <end position="1107"/>
    </location>
</feature>
<dbReference type="Pfam" id="PF02868">
    <property type="entry name" value="Peptidase_M4_C"/>
    <property type="match status" value="1"/>
</dbReference>
<feature type="chain" id="PRO_5045632744" description="P/Homo B domain-containing protein" evidence="8">
    <location>
        <begin position="28"/>
        <end position="1107"/>
    </location>
</feature>
<feature type="domain" description="P/Homo B" evidence="9">
    <location>
        <begin position="627"/>
        <end position="750"/>
    </location>
</feature>
<dbReference type="Gene3D" id="2.60.120.260">
    <property type="entry name" value="Galactose-binding domain-like"/>
    <property type="match status" value="4"/>
</dbReference>
<dbReference type="InterPro" id="IPR050728">
    <property type="entry name" value="Zinc_Metalloprotease_M4"/>
</dbReference>
<evidence type="ECO:0000256" key="1">
    <source>
        <dbReference type="ARBA" id="ARBA00009388"/>
    </source>
</evidence>
<dbReference type="InterPro" id="IPR027268">
    <property type="entry name" value="Peptidase_M4/M1_CTD_sf"/>
</dbReference>
<dbReference type="Gene3D" id="3.10.170.10">
    <property type="match status" value="1"/>
</dbReference>
<dbReference type="Proteomes" id="UP001144280">
    <property type="component" value="Unassembled WGS sequence"/>
</dbReference>
<keyword evidence="2" id="KW-0645">Protease</keyword>
<feature type="domain" description="P/Homo B" evidence="9">
    <location>
        <begin position="867"/>
        <end position="995"/>
    </location>
</feature>
<evidence type="ECO:0000256" key="2">
    <source>
        <dbReference type="ARBA" id="ARBA00022670"/>
    </source>
</evidence>
<evidence type="ECO:0000256" key="4">
    <source>
        <dbReference type="ARBA" id="ARBA00022729"/>
    </source>
</evidence>
<protein>
    <recommendedName>
        <fullName evidence="9">P/Homo B domain-containing protein</fullName>
    </recommendedName>
</protein>
<keyword evidence="4 8" id="KW-0732">Signal</keyword>
<dbReference type="InterPro" id="IPR001570">
    <property type="entry name" value="Peptidase_M4_C_domain"/>
</dbReference>
<keyword evidence="5" id="KW-0378">Hydrolase</keyword>
<organism evidence="10 11">
    <name type="scientific">Phytohabitans aurantiacus</name>
    <dbReference type="NCBI Taxonomy" id="3016789"/>
    <lineage>
        <taxon>Bacteria</taxon>
        <taxon>Bacillati</taxon>
        <taxon>Actinomycetota</taxon>
        <taxon>Actinomycetes</taxon>
        <taxon>Micromonosporales</taxon>
        <taxon>Micromonosporaceae</taxon>
    </lineage>
</organism>
<reference evidence="10" key="1">
    <citation type="submission" date="2022-12" db="EMBL/GenBank/DDBJ databases">
        <title>New Phytohabitans aurantiacus sp. RD004123 nov., an actinomycete isolated from soil.</title>
        <authorList>
            <person name="Triningsih D.W."/>
            <person name="Harunari E."/>
            <person name="Igarashi Y."/>
        </authorList>
    </citation>
    <scope>NUCLEOTIDE SEQUENCE</scope>
    <source>
        <strain evidence="10">RD004123</strain>
    </source>
</reference>
<keyword evidence="11" id="KW-1185">Reference proteome</keyword>
<dbReference type="Pfam" id="PF07504">
    <property type="entry name" value="FTP"/>
    <property type="match status" value="1"/>
</dbReference>
<dbReference type="InterPro" id="IPR002884">
    <property type="entry name" value="P_dom"/>
</dbReference>
<dbReference type="Gene3D" id="1.10.390.10">
    <property type="entry name" value="Neutral Protease Domain 2"/>
    <property type="match status" value="1"/>
</dbReference>
<evidence type="ECO:0000256" key="7">
    <source>
        <dbReference type="ARBA" id="ARBA00023049"/>
    </source>
</evidence>
<dbReference type="InterPro" id="IPR013856">
    <property type="entry name" value="Peptidase_M4_domain"/>
</dbReference>
<dbReference type="InterPro" id="IPR023612">
    <property type="entry name" value="Peptidase_M4"/>
</dbReference>
<keyword evidence="7" id="KW-0482">Metalloprotease</keyword>
<dbReference type="PRINTS" id="PR00730">
    <property type="entry name" value="THERMOLYSIN"/>
</dbReference>
<dbReference type="SUPFAM" id="SSF55486">
    <property type="entry name" value="Metalloproteases ('zincins'), catalytic domain"/>
    <property type="match status" value="1"/>
</dbReference>
<dbReference type="Pfam" id="PF01447">
    <property type="entry name" value="Peptidase_M4"/>
    <property type="match status" value="1"/>
</dbReference>
<evidence type="ECO:0000256" key="5">
    <source>
        <dbReference type="ARBA" id="ARBA00022801"/>
    </source>
</evidence>
<dbReference type="Pfam" id="PF01483">
    <property type="entry name" value="P_proprotein"/>
    <property type="match status" value="4"/>
</dbReference>
<evidence type="ECO:0000256" key="6">
    <source>
        <dbReference type="ARBA" id="ARBA00022833"/>
    </source>
</evidence>
<evidence type="ECO:0000256" key="8">
    <source>
        <dbReference type="SAM" id="SignalP"/>
    </source>
</evidence>
<comment type="caution">
    <text evidence="10">The sequence shown here is derived from an EMBL/GenBank/DDBJ whole genome shotgun (WGS) entry which is preliminary data.</text>
</comment>
<accession>A0ABQ5R096</accession>
<feature type="signal peptide" evidence="8">
    <location>
        <begin position="1"/>
        <end position="27"/>
    </location>
</feature>
<sequence length="1107" mass="115156">MKRPLAVLCVPVLTGAFVAVVASSSLAARPEPSVADRAAQAVSAHPADVRSAKDDAYHLQRSKVDRGGAQHVRYTRTYRGLRVYGGDFVVHTKADGSYGGVSVGLNRPLSLPTKASIKATAAAEAAKAAFTGTITETGRAELFIDASRGDGRLAYETVVRGWATDGQTPSVLHVITDAHSGALIGSFDEIESVHGTGDSLYAGTVAIDTTESGGLYSMIDPSRAGGSTCDMNNGTTTCVTFTDVDNAWGTGANNNRQSAAVDAHFGAAKTFDYFLNVHGRNGVFGDGKGVPSRVHYGDGYANAFWDGLQMTYGDGLENARPLVSLDVAGHEMSHGVTEALVGLNYYGESGGLNEASSDIFGNMVEFYAAAASDPGDYEIGEKINIDGDGKPLRYMYNPSLDGHSHSCWSTTTQNLDVHYSSGVANHFYFNLAEGTGATPYGTSPVCGSAPPVTGIGRSKAEKIWYRALDIYFTSTTQYVNPGNPANNSRTHTLSATTDLFGRCSTEYRAVQAAWASVNVVGNDPPCPDNDFHLTASPSSGSVDAGSSVTSTITSTRTFGAAQTVDLTVQGLPAGANAVFSPASIGSDGGVSTMTIATSGSTAGGTYTVAVTGTGPGATQVTTFALTVNALPGCSQTNGTDVTVPDKSTVESPMTISGCAGIASSSSTVEVRIVHPSIWDLIVSLVAPDGTTYPLHNQWGTDSKNIHQIYTVNLFGKVANGTWRLRVRDAMDPRVGMIDSWALNLDGAAPACAGSNDADVTIPDRVTVESSISLSGCAGTAGVRSMVEVRIAHPYTVDIMVSLVAPDGTAYMLQQAIFSGGGTDLNQTYSVNLSGEAATGTWKLRVQDAREYLSYQGTIDSWALDLTGSEYPACVATADTDTAIGDLSTVEAPITVSGCVLDGQSAPKATARSVVAVDIAHPSISDLVVSLIAPDGTAYPLHNRSGGGADLIRTYTVDLSGEYAGGTWKLRVQNTSDAHSGTIDSWRLDLSDSAPPPCAASNASDVPIPAKFTVTSAITLSGCSGDASKLSTMGVRILHPSSGSIRITLVSSEGSTYVVHDYNGGSADDIDVIYPVNLSAQTRNGTWTLQVRNNSDSVGTIDSWALTL</sequence>
<dbReference type="PROSITE" id="PS51829">
    <property type="entry name" value="P_HOMO_B"/>
    <property type="match status" value="4"/>
</dbReference>
<dbReference type="InterPro" id="IPR011096">
    <property type="entry name" value="FTP_domain"/>
</dbReference>
<dbReference type="Gene3D" id="3.10.450.490">
    <property type="match status" value="1"/>
</dbReference>
<name>A0ABQ5R096_9ACTN</name>
<dbReference type="PANTHER" id="PTHR33794:SF1">
    <property type="entry name" value="BACILLOLYSIN"/>
    <property type="match status" value="1"/>
</dbReference>
<keyword evidence="6" id="KW-0862">Zinc</keyword>
<proteinExistence type="inferred from homology"/>
<dbReference type="EMBL" id="BSDI01000029">
    <property type="protein sequence ID" value="GLH99977.1"/>
    <property type="molecule type" value="Genomic_DNA"/>
</dbReference>